<name>A0A2H0VZQ0_9BACT</name>
<feature type="transmembrane region" description="Helical" evidence="5">
    <location>
        <begin position="269"/>
        <end position="291"/>
    </location>
</feature>
<keyword evidence="4 5" id="KW-0472">Membrane</keyword>
<protein>
    <recommendedName>
        <fullName evidence="6">O-antigen ligase-related domain-containing protein</fullName>
    </recommendedName>
</protein>
<feature type="domain" description="O-antigen ligase-related" evidence="6">
    <location>
        <begin position="225"/>
        <end position="372"/>
    </location>
</feature>
<evidence type="ECO:0000256" key="1">
    <source>
        <dbReference type="ARBA" id="ARBA00004141"/>
    </source>
</evidence>
<dbReference type="GO" id="GO:0016020">
    <property type="term" value="C:membrane"/>
    <property type="evidence" value="ECO:0007669"/>
    <property type="project" value="UniProtKB-SubCell"/>
</dbReference>
<feature type="transmembrane region" description="Helical" evidence="5">
    <location>
        <begin position="77"/>
        <end position="96"/>
    </location>
</feature>
<dbReference type="InterPro" id="IPR007016">
    <property type="entry name" value="O-antigen_ligase-rel_domated"/>
</dbReference>
<keyword evidence="3 5" id="KW-1133">Transmembrane helix</keyword>
<evidence type="ECO:0000259" key="6">
    <source>
        <dbReference type="Pfam" id="PF04932"/>
    </source>
</evidence>
<feature type="transmembrane region" description="Helical" evidence="5">
    <location>
        <begin position="130"/>
        <end position="150"/>
    </location>
</feature>
<gene>
    <name evidence="7" type="ORF">COT81_05755</name>
</gene>
<sequence length="432" mass="49628">MTKVLNYIFYLYLFLLPWQTRYIYRFGELGGTNWEYGSLSIYASEIVLWFLLILYLVHEVRVNGFKLGKKQWDKDKVKLLVAFYGFMVMTIASLLWSRDSALAIRSALTVLEAAALFVVILNLKFDRMKAMIAIIAAAEIQALLAIWQFLSQQVVANKWLGLAGHLPEVLGDAVVEVGLERWLRAYGSLAHPNVLAGFLVLGILSLIYFSYYSQQRIFRIATLLSLAIMSAALFFTFSRSAWLGLFLAVIYIVFRLWRGRAVAYQKPLTQLSIIFVLTFLLLATNFFPLLAARFSGQDRLEVKSLSERYSYTEQAINLIKDNWVTGVGLGQYTLVLHQNDGRNFPAWFFQPVHNIYLLIFAELGVLGFALFIAFILQALWQSIKVRVNETDYIWQSASLAMLFIGFFDHYLWTHYFGLILFFIIFGLALKKS</sequence>
<dbReference type="InterPro" id="IPR051533">
    <property type="entry name" value="WaaL-like"/>
</dbReference>
<evidence type="ECO:0000256" key="2">
    <source>
        <dbReference type="ARBA" id="ARBA00022692"/>
    </source>
</evidence>
<dbReference type="Pfam" id="PF04932">
    <property type="entry name" value="Wzy_C"/>
    <property type="match status" value="1"/>
</dbReference>
<feature type="transmembrane region" description="Helical" evidence="5">
    <location>
        <begin position="413"/>
        <end position="429"/>
    </location>
</feature>
<reference evidence="8" key="1">
    <citation type="submission" date="2017-09" db="EMBL/GenBank/DDBJ databases">
        <title>Depth-based differentiation of microbial function through sediment-hosted aquifers and enrichment of novel symbionts in the deep terrestrial subsurface.</title>
        <authorList>
            <person name="Probst A.J."/>
            <person name="Ladd B."/>
            <person name="Jarett J.K."/>
            <person name="Geller-Mcgrath D.E."/>
            <person name="Sieber C.M.K."/>
            <person name="Emerson J.B."/>
            <person name="Anantharaman K."/>
            <person name="Thomas B.C."/>
            <person name="Malmstrom R."/>
            <person name="Stieglmeier M."/>
            <person name="Klingl A."/>
            <person name="Woyke T."/>
            <person name="Ryan C.M."/>
            <person name="Banfield J.F."/>
        </authorList>
    </citation>
    <scope>NUCLEOTIDE SEQUENCE [LARGE SCALE GENOMIC DNA]</scope>
</reference>
<evidence type="ECO:0000256" key="4">
    <source>
        <dbReference type="ARBA" id="ARBA00023136"/>
    </source>
</evidence>
<dbReference type="EMBL" id="PEZZ01000049">
    <property type="protein sequence ID" value="PIS04574.1"/>
    <property type="molecule type" value="Genomic_DNA"/>
</dbReference>
<comment type="caution">
    <text evidence="7">The sequence shown here is derived from an EMBL/GenBank/DDBJ whole genome shotgun (WGS) entry which is preliminary data.</text>
</comment>
<accession>A0A2H0VZQ0</accession>
<evidence type="ECO:0000256" key="5">
    <source>
        <dbReference type="SAM" id="Phobius"/>
    </source>
</evidence>
<evidence type="ECO:0000313" key="7">
    <source>
        <dbReference type="EMBL" id="PIS04574.1"/>
    </source>
</evidence>
<organism evidence="7 8">
    <name type="scientific">Candidatus Buchananbacteria bacterium CG10_big_fil_rev_8_21_14_0_10_42_9</name>
    <dbReference type="NCBI Taxonomy" id="1974526"/>
    <lineage>
        <taxon>Bacteria</taxon>
        <taxon>Candidatus Buchananiibacteriota</taxon>
    </lineage>
</organism>
<feature type="transmembrane region" description="Helical" evidence="5">
    <location>
        <begin position="355"/>
        <end position="380"/>
    </location>
</feature>
<keyword evidence="2 5" id="KW-0812">Transmembrane</keyword>
<feature type="transmembrane region" description="Helical" evidence="5">
    <location>
        <begin position="7"/>
        <end position="24"/>
    </location>
</feature>
<feature type="transmembrane region" description="Helical" evidence="5">
    <location>
        <begin position="36"/>
        <end position="57"/>
    </location>
</feature>
<feature type="transmembrane region" description="Helical" evidence="5">
    <location>
        <begin position="241"/>
        <end position="257"/>
    </location>
</feature>
<dbReference type="PANTHER" id="PTHR37422">
    <property type="entry name" value="TEICHURONIC ACID BIOSYNTHESIS PROTEIN TUAE"/>
    <property type="match status" value="1"/>
</dbReference>
<feature type="transmembrane region" description="Helical" evidence="5">
    <location>
        <begin position="189"/>
        <end position="210"/>
    </location>
</feature>
<proteinExistence type="predicted"/>
<dbReference type="Proteomes" id="UP000230935">
    <property type="component" value="Unassembled WGS sequence"/>
</dbReference>
<dbReference type="AlphaFoldDB" id="A0A2H0VZQ0"/>
<evidence type="ECO:0000256" key="3">
    <source>
        <dbReference type="ARBA" id="ARBA00022989"/>
    </source>
</evidence>
<dbReference type="PANTHER" id="PTHR37422:SF13">
    <property type="entry name" value="LIPOPOLYSACCHARIDE BIOSYNTHESIS PROTEIN PA4999-RELATED"/>
    <property type="match status" value="1"/>
</dbReference>
<feature type="transmembrane region" description="Helical" evidence="5">
    <location>
        <begin position="102"/>
        <end position="123"/>
    </location>
</feature>
<comment type="subcellular location">
    <subcellularLocation>
        <location evidence="1">Membrane</location>
        <topology evidence="1">Multi-pass membrane protein</topology>
    </subcellularLocation>
</comment>
<evidence type="ECO:0000313" key="8">
    <source>
        <dbReference type="Proteomes" id="UP000230935"/>
    </source>
</evidence>